<proteinExistence type="predicted"/>
<dbReference type="WBParaSite" id="PgR026_g019_t01">
    <property type="protein sequence ID" value="PgR026_g019_t01"/>
    <property type="gene ID" value="PgR026_g019"/>
</dbReference>
<reference evidence="2" key="1">
    <citation type="submission" date="2022-11" db="UniProtKB">
        <authorList>
            <consortium name="WormBaseParasite"/>
        </authorList>
    </citation>
    <scope>IDENTIFICATION</scope>
</reference>
<keyword evidence="1" id="KW-1185">Reference proteome</keyword>
<evidence type="ECO:0000313" key="1">
    <source>
        <dbReference type="Proteomes" id="UP000887569"/>
    </source>
</evidence>
<accession>A0A915B5P4</accession>
<name>A0A915B5P4_PARUN</name>
<evidence type="ECO:0000313" key="2">
    <source>
        <dbReference type="WBParaSite" id="PgR026_g019_t01"/>
    </source>
</evidence>
<dbReference type="Proteomes" id="UP000887569">
    <property type="component" value="Unplaced"/>
</dbReference>
<protein>
    <submittedName>
        <fullName evidence="2">Uncharacterized protein</fullName>
    </submittedName>
</protein>
<dbReference type="AlphaFoldDB" id="A0A915B5P4"/>
<organism evidence="1 2">
    <name type="scientific">Parascaris univalens</name>
    <name type="common">Nematode worm</name>
    <dbReference type="NCBI Taxonomy" id="6257"/>
    <lineage>
        <taxon>Eukaryota</taxon>
        <taxon>Metazoa</taxon>
        <taxon>Ecdysozoa</taxon>
        <taxon>Nematoda</taxon>
        <taxon>Chromadorea</taxon>
        <taxon>Rhabditida</taxon>
        <taxon>Spirurina</taxon>
        <taxon>Ascaridomorpha</taxon>
        <taxon>Ascaridoidea</taxon>
        <taxon>Ascarididae</taxon>
        <taxon>Parascaris</taxon>
    </lineage>
</organism>
<sequence>MMRIKEAVQRRRLIQEMNDEWNAHEEENAEAPSFIGRTLPIAPCEDDAESTNSARNELALQQFTHSLNVKMSPLQVFEKMVEQCSDVMPIFYRSAFLSCVEDKKRNGQVHPGRTIATIRDHAHLLVDFIEDILCMMFETPLQHTPLDPYSIGIIYMHLRAHGSLKIL</sequence>